<protein>
    <submittedName>
        <fullName evidence="1">Uncharacterized protein</fullName>
    </submittedName>
</protein>
<geneLocation type="plasmid" evidence="1 2">
    <name>p11801_4</name>
</geneLocation>
<proteinExistence type="predicted"/>
<name>A0ACD5A331_SYNEL</name>
<evidence type="ECO:0000313" key="1">
    <source>
        <dbReference type="EMBL" id="WVS92267.1"/>
    </source>
</evidence>
<evidence type="ECO:0000313" key="2">
    <source>
        <dbReference type="Proteomes" id="UP000267249"/>
    </source>
</evidence>
<organism evidence="1 2">
    <name type="scientific">Synechococcus elongatus PCC 11801</name>
    <dbReference type="NCBI Taxonomy" id="2219813"/>
    <lineage>
        <taxon>Bacteria</taxon>
        <taxon>Bacillati</taxon>
        <taxon>Cyanobacteriota</taxon>
        <taxon>Cyanophyceae</taxon>
        <taxon>Synechococcales</taxon>
        <taxon>Synechococcaceae</taxon>
        <taxon>Synechococcus</taxon>
    </lineage>
</organism>
<accession>A0ACD5A331</accession>
<dbReference type="EMBL" id="CP143531">
    <property type="protein sequence ID" value="WVS92267.1"/>
    <property type="molecule type" value="Genomic_DNA"/>
</dbReference>
<dbReference type="Proteomes" id="UP000267249">
    <property type="component" value="Plasmid p11801_4"/>
</dbReference>
<reference evidence="1" key="1">
    <citation type="submission" date="2024-01" db="EMBL/GenBank/DDBJ databases">
        <title>De novo genome assembly and pan-genome analysis of the fast-growing Indian isolates of Synechococcus elongatus: Potential chassis for bioproduction.</title>
        <authorList>
            <person name="Jain V.S."/>
            <person name="Schubert M.G."/>
            <person name="Pritam P."/>
            <person name="Sarnaik A.P."/>
            <person name="Jaiswal D."/>
            <person name="Church G.M."/>
            <person name="Wangikar P."/>
        </authorList>
    </citation>
    <scope>NUCLEOTIDE SEQUENCE</scope>
    <source>
        <strain evidence="1">PCC 11801</strain>
    </source>
</reference>
<keyword evidence="1" id="KW-0614">Plasmid</keyword>
<gene>
    <name evidence="1" type="ORF">DOP62_14345</name>
</gene>
<sequence length="52" mass="5642">MITPNATIAAPCACPVCGAVRRTEPVLPVLPKRTISTDGTRVYRFGRWITIA</sequence>